<protein>
    <recommendedName>
        <fullName evidence="6">DUF2795 domain-containing protein</fullName>
    </recommendedName>
</protein>
<dbReference type="STRING" id="169427.SAMN05192548_1008151"/>
<dbReference type="KEGG" id="pts:CUJ90_30460"/>
<evidence type="ECO:0000313" key="4">
    <source>
        <dbReference type="Proteomes" id="UP000184395"/>
    </source>
</evidence>
<evidence type="ECO:0000313" key="3">
    <source>
        <dbReference type="EMBL" id="SHJ87474.1"/>
    </source>
</evidence>
<dbReference type="Proteomes" id="UP000184395">
    <property type="component" value="Unassembled WGS sequence"/>
</dbReference>
<organism evidence="3 4">
    <name type="scientific">Paraburkholderia terricola</name>
    <dbReference type="NCBI Taxonomy" id="169427"/>
    <lineage>
        <taxon>Bacteria</taxon>
        <taxon>Pseudomonadati</taxon>
        <taxon>Pseudomonadota</taxon>
        <taxon>Betaproteobacteria</taxon>
        <taxon>Burkholderiales</taxon>
        <taxon>Burkholderiaceae</taxon>
        <taxon>Paraburkholderia</taxon>
    </lineage>
</organism>
<accession>A0A1M6MVJ4</accession>
<dbReference type="GeneID" id="301982418"/>
<dbReference type="EMBL" id="FRAB01000008">
    <property type="protein sequence ID" value="SHJ87474.1"/>
    <property type="molecule type" value="Genomic_DNA"/>
</dbReference>
<dbReference type="EMBL" id="JAVDRP010000004">
    <property type="protein sequence ID" value="MDR6409238.1"/>
    <property type="molecule type" value="Genomic_DNA"/>
</dbReference>
<reference evidence="3 4" key="1">
    <citation type="submission" date="2016-11" db="EMBL/GenBank/DDBJ databases">
        <authorList>
            <person name="Jaros S."/>
            <person name="Januszkiewicz K."/>
            <person name="Wedrychowicz H."/>
        </authorList>
    </citation>
    <scope>NUCLEOTIDE SEQUENCE [LARGE SCALE GENOMIC DNA]</scope>
    <source>
        <strain evidence="3 4">LMG 20594</strain>
    </source>
</reference>
<reference evidence="2 5" key="2">
    <citation type="submission" date="2023-07" db="EMBL/GenBank/DDBJ databases">
        <title>Sorghum-associated microbial communities from plants grown in Nebraska, USA.</title>
        <authorList>
            <person name="Schachtman D."/>
        </authorList>
    </citation>
    <scope>NUCLEOTIDE SEQUENCE [LARGE SCALE GENOMIC DNA]</scope>
    <source>
        <strain evidence="2 5">DS1316</strain>
    </source>
</reference>
<evidence type="ECO:0000256" key="1">
    <source>
        <dbReference type="SAM" id="MobiDB-lite"/>
    </source>
</evidence>
<evidence type="ECO:0008006" key="6">
    <source>
        <dbReference type="Google" id="ProtNLM"/>
    </source>
</evidence>
<evidence type="ECO:0000313" key="2">
    <source>
        <dbReference type="EMBL" id="MDR6409238.1"/>
    </source>
</evidence>
<proteinExistence type="predicted"/>
<dbReference type="InterPro" id="IPR021527">
    <property type="entry name" value="DUF2795"/>
</dbReference>
<dbReference type="RefSeq" id="WP_073428424.1">
    <property type="nucleotide sequence ID" value="NZ_CADFGY010000010.1"/>
</dbReference>
<name>A0A1M6MVJ4_9BURK</name>
<dbReference type="AlphaFoldDB" id="A0A1M6MVJ4"/>
<feature type="region of interest" description="Disordered" evidence="1">
    <location>
        <begin position="1"/>
        <end position="21"/>
    </location>
</feature>
<dbReference type="OrthoDB" id="6161020at2"/>
<feature type="region of interest" description="Disordered" evidence="1">
    <location>
        <begin position="57"/>
        <end position="77"/>
    </location>
</feature>
<dbReference type="Proteomes" id="UP001264340">
    <property type="component" value="Unassembled WGS sequence"/>
</dbReference>
<dbReference type="Pfam" id="PF11387">
    <property type="entry name" value="DUF2795"/>
    <property type="match status" value="1"/>
</dbReference>
<evidence type="ECO:0000313" key="5">
    <source>
        <dbReference type="Proteomes" id="UP001264340"/>
    </source>
</evidence>
<keyword evidence="5" id="KW-1185">Reference proteome</keyword>
<gene>
    <name evidence="2" type="ORF">J2804_002642</name>
    <name evidence="3" type="ORF">SAMN05192548_1008151</name>
</gene>
<sequence length="77" mass="8477">MAQHPSHSQDHRHPGQPNPIEVQKALHGVDYPTTREKLVEAARSNGANQDIVDLVGELPDKNYDSPAAVSKQLSRTQ</sequence>